<name>A0A166DSI0_9AGAM</name>
<dbReference type="EMBL" id="KV417609">
    <property type="protein sequence ID" value="KZP15023.1"/>
    <property type="molecule type" value="Genomic_DNA"/>
</dbReference>
<organism evidence="1 2">
    <name type="scientific">Athelia psychrophila</name>
    <dbReference type="NCBI Taxonomy" id="1759441"/>
    <lineage>
        <taxon>Eukaryota</taxon>
        <taxon>Fungi</taxon>
        <taxon>Dikarya</taxon>
        <taxon>Basidiomycota</taxon>
        <taxon>Agaricomycotina</taxon>
        <taxon>Agaricomycetes</taxon>
        <taxon>Agaricomycetidae</taxon>
        <taxon>Atheliales</taxon>
        <taxon>Atheliaceae</taxon>
        <taxon>Athelia</taxon>
    </lineage>
</organism>
<sequence>MSSRSCSITLEIDRDADYYFLNNLRMENGFEADNAAHISLVNHLQLSWELDSDSTAVAALERQLQAIAHATPPFDFAYIEMDLDHPFGRRSGCVAVAVQSPAYLERVVTRLKTILGTEFPWQPEHHNFQPHLTISRSRSAQKSVASDCNSRTKIRGGPLTGRATGLAIWEHGSEPKYCVRVFKFADGENVVTRQADEEIVVVRQVEEENVVVRQVDEDNVVVGQVEEEDVVEKQAEEEDVAERQAEEEGVAVRQEDEEGVVVRQEDEEGVVVRQEDEEGVVVRQEDEQCFVVRQADQENVVLRQAEEEDVVVRLPDEDDVAERQEPRLRAWPRPITVICGLLVLLAFTKKSRARMPPFWAGRRFLSHLVRTCKNRLMKGS</sequence>
<dbReference type="OrthoDB" id="3245928at2759"/>
<dbReference type="Proteomes" id="UP000076532">
    <property type="component" value="Unassembled WGS sequence"/>
</dbReference>
<protein>
    <submittedName>
        <fullName evidence="1">Uncharacterized protein</fullName>
    </submittedName>
</protein>
<evidence type="ECO:0000313" key="1">
    <source>
        <dbReference type="EMBL" id="KZP15023.1"/>
    </source>
</evidence>
<dbReference type="InterPro" id="IPR009097">
    <property type="entry name" value="Cyclic_Pdiesterase"/>
</dbReference>
<evidence type="ECO:0000313" key="2">
    <source>
        <dbReference type="Proteomes" id="UP000076532"/>
    </source>
</evidence>
<dbReference type="SUPFAM" id="SSF55144">
    <property type="entry name" value="LigT-like"/>
    <property type="match status" value="1"/>
</dbReference>
<proteinExistence type="predicted"/>
<dbReference type="Pfam" id="PF13563">
    <property type="entry name" value="2_5_RNA_ligase2"/>
    <property type="match status" value="1"/>
</dbReference>
<keyword evidence="2" id="KW-1185">Reference proteome</keyword>
<accession>A0A166DSI0</accession>
<dbReference type="AlphaFoldDB" id="A0A166DSI0"/>
<dbReference type="Gene3D" id="3.90.1140.10">
    <property type="entry name" value="Cyclic phosphodiesterase"/>
    <property type="match status" value="1"/>
</dbReference>
<reference evidence="1 2" key="1">
    <citation type="journal article" date="2016" name="Mol. Biol. Evol.">
        <title>Comparative Genomics of Early-Diverging Mushroom-Forming Fungi Provides Insights into the Origins of Lignocellulose Decay Capabilities.</title>
        <authorList>
            <person name="Nagy L.G."/>
            <person name="Riley R."/>
            <person name="Tritt A."/>
            <person name="Adam C."/>
            <person name="Daum C."/>
            <person name="Floudas D."/>
            <person name="Sun H."/>
            <person name="Yadav J.S."/>
            <person name="Pangilinan J."/>
            <person name="Larsson K.H."/>
            <person name="Matsuura K."/>
            <person name="Barry K."/>
            <person name="Labutti K."/>
            <person name="Kuo R."/>
            <person name="Ohm R.A."/>
            <person name="Bhattacharya S.S."/>
            <person name="Shirouzu T."/>
            <person name="Yoshinaga Y."/>
            <person name="Martin F.M."/>
            <person name="Grigoriev I.V."/>
            <person name="Hibbett D.S."/>
        </authorList>
    </citation>
    <scope>NUCLEOTIDE SEQUENCE [LARGE SCALE GENOMIC DNA]</scope>
    <source>
        <strain evidence="1 2">CBS 109695</strain>
    </source>
</reference>
<gene>
    <name evidence="1" type="ORF">FIBSPDRAFT_95748</name>
</gene>